<keyword evidence="3" id="KW-0378">Hydrolase</keyword>
<dbReference type="InterPro" id="IPR001650">
    <property type="entry name" value="Helicase_C-like"/>
</dbReference>
<dbReference type="InterPro" id="IPR025202">
    <property type="entry name" value="PLD-like_dom"/>
</dbReference>
<dbReference type="SMART" id="SM00490">
    <property type="entry name" value="HELICc"/>
    <property type="match status" value="1"/>
</dbReference>
<name>A0A9X2I694_9BACI</name>
<dbReference type="Pfam" id="PF13091">
    <property type="entry name" value="PLDc_2"/>
    <property type="match status" value="1"/>
</dbReference>
<dbReference type="Gene3D" id="3.30.870.10">
    <property type="entry name" value="Endonuclease Chain A"/>
    <property type="match status" value="1"/>
</dbReference>
<dbReference type="PANTHER" id="PTHR47396:SF1">
    <property type="entry name" value="ATP-DEPENDENT HELICASE IRC3-RELATED"/>
    <property type="match status" value="1"/>
</dbReference>
<proteinExistence type="predicted"/>
<dbReference type="InterPro" id="IPR041025">
    <property type="entry name" value="HNH_repeat"/>
</dbReference>
<dbReference type="CDD" id="cd18799">
    <property type="entry name" value="SF2_C_EcoAI-like"/>
    <property type="match status" value="1"/>
</dbReference>
<dbReference type="InterPro" id="IPR014001">
    <property type="entry name" value="Helicase_ATP-bd"/>
</dbReference>
<dbReference type="EMBL" id="JAKRYL010000019">
    <property type="protein sequence ID" value="MCL7748777.1"/>
    <property type="molecule type" value="Genomic_DNA"/>
</dbReference>
<keyword evidence="4" id="KW-1185">Reference proteome</keyword>
<dbReference type="InterPro" id="IPR050742">
    <property type="entry name" value="Helicase_Restrict-Modif_Enz"/>
</dbReference>
<dbReference type="GO" id="GO:0003677">
    <property type="term" value="F:DNA binding"/>
    <property type="evidence" value="ECO:0007669"/>
    <property type="project" value="InterPro"/>
</dbReference>
<sequence length="806" mass="92918">MTRMRLVTELLIEEIVEAIEQSSSVYILTAFLMKSGVDLLKKPVKEALNRGVEVKVLTGDYMYVTQPEALQALYELDDRIEIRLWKSNGRSFHPKAYLFQFEEDQGHVIIGSSNLSRSALTRGVEWNVSIPAGESEELHKEALDSYLKLFLSENTVPVNEPTIRMYEENYNEVNAKTGQFSAFDAEDEAELMFGDEKDYEHVVAEPKEPYEVLSPRQAQAKALEELERTVEDGYNKALVVMATGLGKTYLAAFFARRFKRVLFIAHREEILYQAKRTFEHVMPDRTHGIFNGKQKDGEADFVFASIFSVANRKQVEEFGQDAFDLIVIDEFHHAAARSYQHVLDYFSYSFLLGLTATPDRMDGKDVYAICDGNVAYRIDFIQAIEQGWLSSFRYYGIYDEIDYSQVTWLGKRYDEEELLGLQLRKDVFDNIYQAWVKHKQTRTLVFCSSIKQADFLAKSFTDKGVACLSLTSKTSARDRKEAVQKLESGELEVILTVDLFNEGVDIPLVDTLLFARPTESLSIFTQQVGRGLRLAPTKKSCVIIDLIGNYRNADVKLSVFRNQDSEGKREAGVAIPAVPDVCSIDLETKVIDLLNELQRKRKPRREQMIHSYYEVRAELGRDPSYLELHLHGEFDGTQYKAEFGSYFAFLKEAGVYTDEEEQVYSSYRQWFLEVERTTMTKSYKMVVLSYMLSRGVEQWFKPVTPVEVASYFHQYYMSETYRKKIDFSAKNTKAMWEYDEGKVARLVAQMPMTKWANSSKGLVTFDGETFELTFEVDGSSSGKVNEWTREVCEYRLHRYFERKAGR</sequence>
<dbReference type="PROSITE" id="PS51192">
    <property type="entry name" value="HELICASE_ATP_BIND_1"/>
    <property type="match status" value="1"/>
</dbReference>
<dbReference type="AlphaFoldDB" id="A0A9X2I694"/>
<evidence type="ECO:0000259" key="2">
    <source>
        <dbReference type="PROSITE" id="PS51194"/>
    </source>
</evidence>
<dbReference type="SMART" id="SM00487">
    <property type="entry name" value="DEXDc"/>
    <property type="match status" value="1"/>
</dbReference>
<dbReference type="GO" id="GO:0004386">
    <property type="term" value="F:helicase activity"/>
    <property type="evidence" value="ECO:0007669"/>
    <property type="project" value="UniProtKB-KW"/>
</dbReference>
<keyword evidence="3" id="KW-0067">ATP-binding</keyword>
<protein>
    <submittedName>
        <fullName evidence="3">DEAD/DEAH box helicase family protein</fullName>
    </submittedName>
</protein>
<evidence type="ECO:0000259" key="1">
    <source>
        <dbReference type="PROSITE" id="PS51192"/>
    </source>
</evidence>
<dbReference type="CDD" id="cd09205">
    <property type="entry name" value="PLDc_N_DEXD_b3"/>
    <property type="match status" value="1"/>
</dbReference>
<accession>A0A9X2I694</accession>
<dbReference type="InterPro" id="IPR006935">
    <property type="entry name" value="Helicase/UvrB_N"/>
</dbReference>
<keyword evidence="3" id="KW-0347">Helicase</keyword>
<dbReference type="GO" id="GO:0005829">
    <property type="term" value="C:cytosol"/>
    <property type="evidence" value="ECO:0007669"/>
    <property type="project" value="TreeGrafter"/>
</dbReference>
<reference evidence="3" key="1">
    <citation type="submission" date="2022-02" db="EMBL/GenBank/DDBJ databases">
        <title>Halalkalibacter sp. nov. isolated from Lonar Lake, India.</title>
        <authorList>
            <person name="Joshi A."/>
            <person name="Thite S."/>
            <person name="Lodha T."/>
        </authorList>
    </citation>
    <scope>NUCLEOTIDE SEQUENCE</scope>
    <source>
        <strain evidence="3">MEB205</strain>
    </source>
</reference>
<dbReference type="GO" id="GO:0005524">
    <property type="term" value="F:ATP binding"/>
    <property type="evidence" value="ECO:0007669"/>
    <property type="project" value="InterPro"/>
</dbReference>
<gene>
    <name evidence="3" type="ORF">MF646_16765</name>
</gene>
<keyword evidence="3" id="KW-0547">Nucleotide-binding</keyword>
<dbReference type="PANTHER" id="PTHR47396">
    <property type="entry name" value="TYPE I RESTRICTION ENZYME ECOKI R PROTEIN"/>
    <property type="match status" value="1"/>
</dbReference>
<dbReference type="Gene3D" id="3.40.50.300">
    <property type="entry name" value="P-loop containing nucleotide triphosphate hydrolases"/>
    <property type="match status" value="2"/>
</dbReference>
<dbReference type="Proteomes" id="UP001139150">
    <property type="component" value="Unassembled WGS sequence"/>
</dbReference>
<dbReference type="PROSITE" id="PS51194">
    <property type="entry name" value="HELICASE_CTER"/>
    <property type="match status" value="1"/>
</dbReference>
<feature type="domain" description="Helicase ATP-binding" evidence="1">
    <location>
        <begin position="228"/>
        <end position="359"/>
    </location>
</feature>
<evidence type="ECO:0000313" key="3">
    <source>
        <dbReference type="EMBL" id="MCL7748777.1"/>
    </source>
</evidence>
<comment type="caution">
    <text evidence="3">The sequence shown here is derived from an EMBL/GenBank/DDBJ whole genome shotgun (WGS) entry which is preliminary data.</text>
</comment>
<feature type="domain" description="Helicase C-terminal" evidence="2">
    <location>
        <begin position="430"/>
        <end position="573"/>
    </location>
</feature>
<dbReference type="Pfam" id="PF00271">
    <property type="entry name" value="Helicase_C"/>
    <property type="match status" value="1"/>
</dbReference>
<organism evidence="3 4">
    <name type="scientific">Halalkalibacter alkaliphilus</name>
    <dbReference type="NCBI Taxonomy" id="2917993"/>
    <lineage>
        <taxon>Bacteria</taxon>
        <taxon>Bacillati</taxon>
        <taxon>Bacillota</taxon>
        <taxon>Bacilli</taxon>
        <taxon>Bacillales</taxon>
        <taxon>Bacillaceae</taxon>
        <taxon>Halalkalibacter</taxon>
    </lineage>
</organism>
<dbReference type="SUPFAM" id="SSF56024">
    <property type="entry name" value="Phospholipase D/nuclease"/>
    <property type="match status" value="1"/>
</dbReference>
<evidence type="ECO:0000313" key="4">
    <source>
        <dbReference type="Proteomes" id="UP001139150"/>
    </source>
</evidence>
<dbReference type="InterPro" id="IPR027417">
    <property type="entry name" value="P-loop_NTPase"/>
</dbReference>
<dbReference type="GO" id="GO:0016787">
    <property type="term" value="F:hydrolase activity"/>
    <property type="evidence" value="ECO:0007669"/>
    <property type="project" value="InterPro"/>
</dbReference>
<dbReference type="SUPFAM" id="SSF52540">
    <property type="entry name" value="P-loop containing nucleoside triphosphate hydrolases"/>
    <property type="match status" value="1"/>
</dbReference>
<dbReference type="RefSeq" id="WP_250097666.1">
    <property type="nucleotide sequence ID" value="NZ_JAKRYL010000019.1"/>
</dbReference>
<dbReference type="Pfam" id="PF18780">
    <property type="entry name" value="HNH_repeat"/>
    <property type="match status" value="1"/>
</dbReference>
<dbReference type="CDD" id="cd18032">
    <property type="entry name" value="DEXHc_RE_I_III_res"/>
    <property type="match status" value="1"/>
</dbReference>
<dbReference type="Pfam" id="PF04851">
    <property type="entry name" value="ResIII"/>
    <property type="match status" value="1"/>
</dbReference>